<dbReference type="EMBL" id="CP000141">
    <property type="protein sequence ID" value="ABB13843.1"/>
    <property type="molecule type" value="Genomic_DNA"/>
</dbReference>
<dbReference type="CDD" id="cd05936">
    <property type="entry name" value="FC-FACS_FadD_like"/>
    <property type="match status" value="1"/>
</dbReference>
<dbReference type="HOGENOM" id="CLU_000022_59_7_9"/>
<dbReference type="Pfam" id="PF00501">
    <property type="entry name" value="AMP-binding"/>
    <property type="match status" value="1"/>
</dbReference>
<dbReference type="Pfam" id="PF13193">
    <property type="entry name" value="AMP-binding_C"/>
    <property type="match status" value="1"/>
</dbReference>
<dbReference type="InParanoid" id="Q3ADT8"/>
<feature type="domain" description="AMP-dependent synthetase/ligase" evidence="3">
    <location>
        <begin position="33"/>
        <end position="410"/>
    </location>
</feature>
<dbReference type="KEGG" id="chy:CHY_0845"/>
<dbReference type="InterPro" id="IPR000873">
    <property type="entry name" value="AMP-dep_synth/lig_dom"/>
</dbReference>
<keyword evidence="2 5" id="KW-0436">Ligase</keyword>
<dbReference type="RefSeq" id="WP_011343772.1">
    <property type="nucleotide sequence ID" value="NC_007503.1"/>
</dbReference>
<evidence type="ECO:0000313" key="5">
    <source>
        <dbReference type="EMBL" id="ABB13843.1"/>
    </source>
</evidence>
<evidence type="ECO:0000256" key="2">
    <source>
        <dbReference type="ARBA" id="ARBA00022598"/>
    </source>
</evidence>
<proteinExistence type="inferred from homology"/>
<dbReference type="PANTHER" id="PTHR43201">
    <property type="entry name" value="ACYL-COA SYNTHETASE"/>
    <property type="match status" value="1"/>
</dbReference>
<dbReference type="InterPro" id="IPR025110">
    <property type="entry name" value="AMP-bd_C"/>
</dbReference>
<evidence type="ECO:0000259" key="3">
    <source>
        <dbReference type="Pfam" id="PF00501"/>
    </source>
</evidence>
<dbReference type="AlphaFoldDB" id="Q3ADT8"/>
<dbReference type="PANTHER" id="PTHR43201:SF5">
    <property type="entry name" value="MEDIUM-CHAIN ACYL-COA LIGASE ACSF2, MITOCHONDRIAL"/>
    <property type="match status" value="1"/>
</dbReference>
<dbReference type="GO" id="GO:0004467">
    <property type="term" value="F:long-chain fatty acid-CoA ligase activity"/>
    <property type="evidence" value="ECO:0007669"/>
    <property type="project" value="UniProtKB-EC"/>
</dbReference>
<dbReference type="Gene3D" id="3.30.300.30">
    <property type="match status" value="1"/>
</dbReference>
<dbReference type="EC" id="6.2.1.3" evidence="5"/>
<comment type="similarity">
    <text evidence="1">Belongs to the ATP-dependent AMP-binding enzyme family.</text>
</comment>
<protein>
    <submittedName>
        <fullName evidence="5">Long-chain-fatty-acid--CoA ligase</fullName>
        <ecNumber evidence="5">6.2.1.3</ecNumber>
    </submittedName>
</protein>
<dbReference type="PROSITE" id="PS00455">
    <property type="entry name" value="AMP_BINDING"/>
    <property type="match status" value="1"/>
</dbReference>
<evidence type="ECO:0000256" key="1">
    <source>
        <dbReference type="ARBA" id="ARBA00006432"/>
    </source>
</evidence>
<keyword evidence="6" id="KW-1185">Reference proteome</keyword>
<sequence>MVEKAYPWVKHYPPHVPLSLTYPETPLYELLRKTAQKVNKTALIFFNKKLSYSELTEYIENLAVNLSPLGLEPGDRVGIMLPNSPQYVIAYFALMAARMIAVPLNPLLSARELTYIIEDAGVKAIFALNLFAEKLKNLDNVKIIYTAIADFLAFPLNFLLKLKEKAPPVKIDNEKVFALMPLLKNTGSKNFSPKQRDLKKEPAVIIYTSGTTGKPKGVMLSEYALIVNAYHVKVWGDLVPEDVMLTVLPIFHGFGMSVCMNAPLLTGSSVVLLPRFSVEEFFKAVAKHRPTLFAGVPTMFVAMLNHKDLTKYDLSSFRGCFVGAAAMPPEVKEQFEKMTGAQVLEGYGLTEAVTAKCCNPYRGVNKTGSIGIPFPDTVMEIVDAFTGEPLPPGEIGEIRLKSPDLMLGYYKQEAATREVIKDGWLYTGDIGRMDEDGYFYIVDRKKDLIITGGFNVYPREVEDVLYSHPDVKEACVVGIPDNYYGEVVKAYVVLKEGAKTSPEELKAFCRENLTHYKVPKIIEIKDDLPKSAIGKILRRALKEMESEARQ</sequence>
<dbReference type="eggNOG" id="COG0318">
    <property type="taxonomic scope" value="Bacteria"/>
</dbReference>
<organism evidence="5 6">
    <name type="scientific">Carboxydothermus hydrogenoformans (strain ATCC BAA-161 / DSM 6008 / Z-2901)</name>
    <dbReference type="NCBI Taxonomy" id="246194"/>
    <lineage>
        <taxon>Bacteria</taxon>
        <taxon>Bacillati</taxon>
        <taxon>Bacillota</taxon>
        <taxon>Clostridia</taxon>
        <taxon>Thermoanaerobacterales</taxon>
        <taxon>Thermoanaerobacteraceae</taxon>
        <taxon>Carboxydothermus</taxon>
    </lineage>
</organism>
<evidence type="ECO:0000313" key="6">
    <source>
        <dbReference type="Proteomes" id="UP000002706"/>
    </source>
</evidence>
<dbReference type="FunFam" id="3.30.300.30:FF:000008">
    <property type="entry name" value="2,3-dihydroxybenzoate-AMP ligase"/>
    <property type="match status" value="1"/>
</dbReference>
<name>Q3ADT8_CARHZ</name>
<dbReference type="STRING" id="246194.CHY_0845"/>
<gene>
    <name evidence="5" type="primary">fadD2</name>
    <name evidence="5" type="ordered locus">CHY_0845</name>
</gene>
<reference evidence="5 6" key="1">
    <citation type="journal article" date="2005" name="PLoS Genet.">
        <title>Life in hot carbon monoxide: the complete genome sequence of Carboxydothermus hydrogenoformans Z-2901.</title>
        <authorList>
            <person name="Wu M."/>
            <person name="Ren Q."/>
            <person name="Durkin A.S."/>
            <person name="Daugherty S.C."/>
            <person name="Brinkac L.M."/>
            <person name="Dodson R.J."/>
            <person name="Madupu R."/>
            <person name="Sullivan S.A."/>
            <person name="Kolonay J.F."/>
            <person name="Haft D.H."/>
            <person name="Nelson W.C."/>
            <person name="Tallon L.J."/>
            <person name="Jones K.M."/>
            <person name="Ulrich L.E."/>
            <person name="Gonzalez J.M."/>
            <person name="Zhulin I.B."/>
            <person name="Robb F.T."/>
            <person name="Eisen J.A."/>
        </authorList>
    </citation>
    <scope>NUCLEOTIDE SEQUENCE [LARGE SCALE GENOMIC DNA]</scope>
    <source>
        <strain evidence="6">ATCC BAA-161 / DSM 6008 / Z-2901</strain>
    </source>
</reference>
<dbReference type="InterPro" id="IPR042099">
    <property type="entry name" value="ANL_N_sf"/>
</dbReference>
<dbReference type="InterPro" id="IPR045851">
    <property type="entry name" value="AMP-bd_C_sf"/>
</dbReference>
<dbReference type="GO" id="GO:0031956">
    <property type="term" value="F:medium-chain fatty acid-CoA ligase activity"/>
    <property type="evidence" value="ECO:0007669"/>
    <property type="project" value="TreeGrafter"/>
</dbReference>
<accession>Q3ADT8</accession>
<evidence type="ECO:0000259" key="4">
    <source>
        <dbReference type="Pfam" id="PF13193"/>
    </source>
</evidence>
<dbReference type="InterPro" id="IPR020845">
    <property type="entry name" value="AMP-binding_CS"/>
</dbReference>
<dbReference type="Proteomes" id="UP000002706">
    <property type="component" value="Chromosome"/>
</dbReference>
<dbReference type="Gene3D" id="3.40.50.12780">
    <property type="entry name" value="N-terminal domain of ligase-like"/>
    <property type="match status" value="1"/>
</dbReference>
<dbReference type="OrthoDB" id="9778383at2"/>
<dbReference type="SUPFAM" id="SSF56801">
    <property type="entry name" value="Acetyl-CoA synthetase-like"/>
    <property type="match status" value="1"/>
</dbReference>
<feature type="domain" description="AMP-binding enzyme C-terminal" evidence="4">
    <location>
        <begin position="460"/>
        <end position="535"/>
    </location>
</feature>